<name>A0A7G5DM06_9PSED</name>
<organism evidence="1 2">
    <name type="scientific">Pseudomonas berkeleyensis</name>
    <dbReference type="NCBI Taxonomy" id="2726956"/>
    <lineage>
        <taxon>Bacteria</taxon>
        <taxon>Pseudomonadati</taxon>
        <taxon>Pseudomonadota</taxon>
        <taxon>Gammaproteobacteria</taxon>
        <taxon>Pseudomonadales</taxon>
        <taxon>Pseudomonadaceae</taxon>
        <taxon>Pseudomonas</taxon>
    </lineage>
</organism>
<dbReference type="EMBL" id="CP059139">
    <property type="protein sequence ID" value="QMV62781.1"/>
    <property type="molecule type" value="Genomic_DNA"/>
</dbReference>
<keyword evidence="2" id="KW-1185">Reference proteome</keyword>
<dbReference type="AlphaFoldDB" id="A0A7G5DM06"/>
<protein>
    <submittedName>
        <fullName evidence="1">Uncharacterized protein</fullName>
    </submittedName>
</protein>
<dbReference type="RefSeq" id="WP_182368746.1">
    <property type="nucleotide sequence ID" value="NZ_CP059139.1"/>
</dbReference>
<evidence type="ECO:0000313" key="2">
    <source>
        <dbReference type="Proteomes" id="UP000515276"/>
    </source>
</evidence>
<reference evidence="1 2" key="1">
    <citation type="journal article" date="2020" name="G3 (Bethesda)">
        <title>CeMbio - The Caenorhabditis elegans Microbiome Resource.</title>
        <authorList>
            <person name="Dirksen P."/>
            <person name="Assie A."/>
            <person name="Zimmermann J."/>
            <person name="Zhang F."/>
            <person name="Tietje A.M."/>
            <person name="Marsh S.A."/>
            <person name="Felix M.A."/>
            <person name="Shapira M."/>
            <person name="Kaleta C."/>
            <person name="Schulenburg H."/>
            <person name="Samuel B."/>
        </authorList>
    </citation>
    <scope>NUCLEOTIDE SEQUENCE [LARGE SCALE GENOMIC DNA]</scope>
    <source>
        <strain evidence="1 2">MSPm1</strain>
    </source>
</reference>
<sequence>MNINGEQINGAVLNGASALHLVTEPEPQPITGGHAFYWHLELLIGDQDRSDWLHGQPTTDRERGSAALCDFALHVPESEGSYNPSEWRGKTVRLNYVSTGMDGITVSARRFTGRIITPSWDGTRRLVSCQCSDQLQQRAEALSIEQIDTLTPGAIWTQDVFSPLAGRSHWEYLQERLSTIPASVDADVYGDIRLTPWFSDAPAWRFGPDTTLYDTASNTYADLDQLINVVELTVAVRFARLRQLNKSYYWQHLDTAGQTGLPGFCVWRGNSGELPNIEMVQAAVEGSGQTIINPNWYRLPPSTPNPCGTGIPWINNFPSLLLGGSWVGARRWSQTVTETYTLRLEAPASIEDVGEVYSRDSASYEVETERSTAWESDPITDGITGHEDILDEPRRQLVIRCMLARGRVEILRAHNQTLVTWREPTSMVLGVELGQTLFIEDQGYLARARCCRIVDEFDLSGAPVTTLTIALMRLGGEASDPLIPPAHSYEPQPEPEPMNPIAQSLPTQMGRRPGLPEYDEELDGFSGNYDNFDPVLDAFPRRFQLTAPEIAAELRDELKVAIAATYRVSADSDPLELS</sequence>
<evidence type="ECO:0000313" key="1">
    <source>
        <dbReference type="EMBL" id="QMV62781.1"/>
    </source>
</evidence>
<dbReference type="Proteomes" id="UP000515276">
    <property type="component" value="Chromosome"/>
</dbReference>
<gene>
    <name evidence="1" type="ORF">HS968_22600</name>
</gene>
<accession>A0A7G5DM06</accession>
<proteinExistence type="predicted"/>